<accession>A0A917H815</accession>
<gene>
    <name evidence="1" type="primary">ybyB</name>
    <name evidence="1" type="ORF">GCM10011398_12660</name>
</gene>
<sequence>MKKRYVFSAIGAVGAGVAGYVLKDKDNRNKLKEKVKFATQKMKEFNHNSTTLEDAGIPDQTDNKDLAQFENAKMVSEGSQFGVNYYNEVKAKSNS</sequence>
<dbReference type="RefSeq" id="WP_188454522.1">
    <property type="nucleotide sequence ID" value="NZ_BMFR01000003.1"/>
</dbReference>
<evidence type="ECO:0000313" key="1">
    <source>
        <dbReference type="EMBL" id="GGG70090.1"/>
    </source>
</evidence>
<dbReference type="AlphaFoldDB" id="A0A917H815"/>
<proteinExistence type="predicted"/>
<protein>
    <recommendedName>
        <fullName evidence="3">YtxH domain-containing protein</fullName>
    </recommendedName>
</protein>
<comment type="caution">
    <text evidence="1">The sequence shown here is derived from an EMBL/GenBank/DDBJ whole genome shotgun (WGS) entry which is preliminary data.</text>
</comment>
<name>A0A917H815_9BACI</name>
<evidence type="ECO:0000313" key="2">
    <source>
        <dbReference type="Proteomes" id="UP000622860"/>
    </source>
</evidence>
<reference evidence="1" key="2">
    <citation type="submission" date="2020-09" db="EMBL/GenBank/DDBJ databases">
        <authorList>
            <person name="Sun Q."/>
            <person name="Zhou Y."/>
        </authorList>
    </citation>
    <scope>NUCLEOTIDE SEQUENCE</scope>
    <source>
        <strain evidence="1">CGMCC 1.12754</strain>
    </source>
</reference>
<dbReference type="Proteomes" id="UP000622860">
    <property type="component" value="Unassembled WGS sequence"/>
</dbReference>
<evidence type="ECO:0008006" key="3">
    <source>
        <dbReference type="Google" id="ProtNLM"/>
    </source>
</evidence>
<reference evidence="1" key="1">
    <citation type="journal article" date="2014" name="Int. J. Syst. Evol. Microbiol.">
        <title>Complete genome sequence of Corynebacterium casei LMG S-19264T (=DSM 44701T), isolated from a smear-ripened cheese.</title>
        <authorList>
            <consortium name="US DOE Joint Genome Institute (JGI-PGF)"/>
            <person name="Walter F."/>
            <person name="Albersmeier A."/>
            <person name="Kalinowski J."/>
            <person name="Ruckert C."/>
        </authorList>
    </citation>
    <scope>NUCLEOTIDE SEQUENCE</scope>
    <source>
        <strain evidence="1">CGMCC 1.12754</strain>
    </source>
</reference>
<keyword evidence="2" id="KW-1185">Reference proteome</keyword>
<organism evidence="1 2">
    <name type="scientific">Virgibacillus oceani</name>
    <dbReference type="NCBI Taxonomy" id="1479511"/>
    <lineage>
        <taxon>Bacteria</taxon>
        <taxon>Bacillati</taxon>
        <taxon>Bacillota</taxon>
        <taxon>Bacilli</taxon>
        <taxon>Bacillales</taxon>
        <taxon>Bacillaceae</taxon>
        <taxon>Virgibacillus</taxon>
    </lineage>
</organism>
<dbReference type="EMBL" id="BMFR01000003">
    <property type="protein sequence ID" value="GGG70090.1"/>
    <property type="molecule type" value="Genomic_DNA"/>
</dbReference>